<evidence type="ECO:0000313" key="3">
    <source>
        <dbReference type="Proteomes" id="UP001317001"/>
    </source>
</evidence>
<accession>A0ABY5NTN9</accession>
<evidence type="ECO:0000313" key="2">
    <source>
        <dbReference type="EMBL" id="UUV21829.1"/>
    </source>
</evidence>
<reference evidence="2 3" key="1">
    <citation type="submission" date="2022-08" db="EMBL/GenBank/DDBJ databases">
        <title>Myroides zhujiangensis sp. nov., a novel bacterium isolated from sediment in the Pearl River Estuary.</title>
        <authorList>
            <person name="Cui L."/>
        </authorList>
    </citation>
    <scope>NUCLEOTIDE SEQUENCE [LARGE SCALE GENOMIC DNA]</scope>
    <source>
        <strain evidence="2 3">SCSIO 72103</strain>
    </source>
</reference>
<keyword evidence="1" id="KW-0732">Signal</keyword>
<dbReference type="EMBL" id="CP102382">
    <property type="protein sequence ID" value="UUV21829.1"/>
    <property type="molecule type" value="Genomic_DNA"/>
</dbReference>
<dbReference type="InterPro" id="IPR021417">
    <property type="entry name" value="DUF3060"/>
</dbReference>
<protein>
    <submittedName>
        <fullName evidence="2">DUF3060 domain-containing protein</fullName>
    </submittedName>
</protein>
<keyword evidence="3" id="KW-1185">Reference proteome</keyword>
<dbReference type="Pfam" id="PF11259">
    <property type="entry name" value="DUF3060"/>
    <property type="match status" value="1"/>
</dbReference>
<dbReference type="RefSeq" id="WP_257499749.1">
    <property type="nucleotide sequence ID" value="NZ_CP102382.1"/>
</dbReference>
<proteinExistence type="predicted"/>
<feature type="chain" id="PRO_5046250466" evidence="1">
    <location>
        <begin position="23"/>
        <end position="128"/>
    </location>
</feature>
<sequence>MKKHLKIIAVIGLGIASLTTSAMIPNTLSIKTEKHQKEIIIEGVGVTKTVEVTGDETIRIEGTNNKITIIGACDLIKIEGVDNVVTVDDVKTIQIEGTGNKVNYKKSSAADGKAKTSVAGVNNKITKI</sequence>
<organism evidence="2 3">
    <name type="scientific">Paenimyroides aestuarii</name>
    <dbReference type="NCBI Taxonomy" id="2968490"/>
    <lineage>
        <taxon>Bacteria</taxon>
        <taxon>Pseudomonadati</taxon>
        <taxon>Bacteroidota</taxon>
        <taxon>Flavobacteriia</taxon>
        <taxon>Flavobacteriales</taxon>
        <taxon>Flavobacteriaceae</taxon>
        <taxon>Paenimyroides</taxon>
    </lineage>
</organism>
<feature type="signal peptide" evidence="1">
    <location>
        <begin position="1"/>
        <end position="22"/>
    </location>
</feature>
<name>A0ABY5NTN9_9FLAO</name>
<dbReference type="Proteomes" id="UP001317001">
    <property type="component" value="Chromosome"/>
</dbReference>
<gene>
    <name evidence="2" type="ORF">NPX36_01890</name>
</gene>
<evidence type="ECO:0000256" key="1">
    <source>
        <dbReference type="SAM" id="SignalP"/>
    </source>
</evidence>